<dbReference type="GeneID" id="77804209"/>
<dbReference type="EMBL" id="CP110435">
    <property type="protein sequence ID" value="WAQ91747.1"/>
    <property type="molecule type" value="Genomic_DNA"/>
</dbReference>
<feature type="compositionally biased region" description="Basic and acidic residues" evidence="1">
    <location>
        <begin position="36"/>
        <end position="52"/>
    </location>
</feature>
<feature type="compositionally biased region" description="Pro residues" evidence="1">
    <location>
        <begin position="53"/>
        <end position="65"/>
    </location>
</feature>
<name>A0ABY7D4Z2_9BASI</name>
<dbReference type="Proteomes" id="UP001164743">
    <property type="component" value="Chromosome 15A"/>
</dbReference>
<keyword evidence="3" id="KW-1185">Reference proteome</keyword>
<feature type="compositionally biased region" description="Basic and acidic residues" evidence="1">
    <location>
        <begin position="10"/>
        <end position="24"/>
    </location>
</feature>
<feature type="region of interest" description="Disordered" evidence="1">
    <location>
        <begin position="1"/>
        <end position="66"/>
    </location>
</feature>
<proteinExistence type="predicted"/>
<dbReference type="RefSeq" id="XP_053027302.1">
    <property type="nucleotide sequence ID" value="XM_053163314.1"/>
</dbReference>
<evidence type="ECO:0000313" key="3">
    <source>
        <dbReference type="Proteomes" id="UP001164743"/>
    </source>
</evidence>
<gene>
    <name evidence="2" type="ORF">PtA15_15A138</name>
</gene>
<evidence type="ECO:0000313" key="2">
    <source>
        <dbReference type="EMBL" id="WAQ91747.1"/>
    </source>
</evidence>
<reference evidence="2" key="1">
    <citation type="submission" date="2022-10" db="EMBL/GenBank/DDBJ databases">
        <title>Puccinia triticina Genome sequencing and assembly.</title>
        <authorList>
            <person name="Li C."/>
        </authorList>
    </citation>
    <scope>NUCLEOTIDE SEQUENCE</scope>
    <source>
        <strain evidence="2">Pt15</strain>
    </source>
</reference>
<organism evidence="2 3">
    <name type="scientific">Puccinia triticina</name>
    <dbReference type="NCBI Taxonomy" id="208348"/>
    <lineage>
        <taxon>Eukaryota</taxon>
        <taxon>Fungi</taxon>
        <taxon>Dikarya</taxon>
        <taxon>Basidiomycota</taxon>
        <taxon>Pucciniomycotina</taxon>
        <taxon>Pucciniomycetes</taxon>
        <taxon>Pucciniales</taxon>
        <taxon>Pucciniaceae</taxon>
        <taxon>Puccinia</taxon>
    </lineage>
</organism>
<evidence type="ECO:0000256" key="1">
    <source>
        <dbReference type="SAM" id="MobiDB-lite"/>
    </source>
</evidence>
<accession>A0ABY7D4Z2</accession>
<sequence length="124" mass="13780">MRTTGTLLIDPDRSHLAKGVEKGGAKAHTKTNLLRQRKEIPKSAYMENHELHNPPPPVSLPPAPSPTWFNQAQPAINFTQLQPEDRCHCVLRLVGPLHGLRAPLHDRLLELASLEEPVPVARSD</sequence>
<protein>
    <submittedName>
        <fullName evidence="2">Uncharacterized protein</fullName>
    </submittedName>
</protein>